<evidence type="ECO:0000256" key="7">
    <source>
        <dbReference type="ARBA" id="ARBA00022842"/>
    </source>
</evidence>
<dbReference type="OrthoDB" id="9811744at2"/>
<dbReference type="GO" id="GO:0046872">
    <property type="term" value="F:metal ion binding"/>
    <property type="evidence" value="ECO:0007669"/>
    <property type="project" value="UniProtKB-KW"/>
</dbReference>
<keyword evidence="6 9" id="KW-0479">Metal-binding</keyword>
<dbReference type="PANTHER" id="PTHR20941">
    <property type="entry name" value="FOLATE SYNTHESIS PROTEINS"/>
    <property type="match status" value="1"/>
</dbReference>
<evidence type="ECO:0000259" key="10">
    <source>
        <dbReference type="PROSITE" id="PS50972"/>
    </source>
</evidence>
<dbReference type="GO" id="GO:0046656">
    <property type="term" value="P:folic acid biosynthetic process"/>
    <property type="evidence" value="ECO:0007669"/>
    <property type="project" value="UniProtKB-KW"/>
</dbReference>
<evidence type="ECO:0000256" key="3">
    <source>
        <dbReference type="ARBA" id="ARBA00004763"/>
    </source>
</evidence>
<evidence type="ECO:0000256" key="1">
    <source>
        <dbReference type="ARBA" id="ARBA00000012"/>
    </source>
</evidence>
<dbReference type="GO" id="GO:0005829">
    <property type="term" value="C:cytosol"/>
    <property type="evidence" value="ECO:0007669"/>
    <property type="project" value="TreeGrafter"/>
</dbReference>
<feature type="domain" description="Pterin-binding" evidence="10">
    <location>
        <begin position="15"/>
        <end position="268"/>
    </location>
</feature>
<keyword evidence="7 9" id="KW-0460">Magnesium</keyword>
<comment type="pathway">
    <text evidence="3 9">Cofactor biosynthesis; tetrahydrofolate biosynthesis; 7,8-dihydrofolate from 2-amino-4-hydroxy-6-hydroxymethyl-7,8-dihydropteridine diphosphate and 4-aminobenzoate: step 1/2.</text>
</comment>
<dbReference type="PROSITE" id="PS50972">
    <property type="entry name" value="PTERIN_BINDING"/>
    <property type="match status" value="1"/>
</dbReference>
<organism evidence="11 12">
    <name type="scientific">Rubrivivax albus</name>
    <dbReference type="NCBI Taxonomy" id="2499835"/>
    <lineage>
        <taxon>Bacteria</taxon>
        <taxon>Pseudomonadati</taxon>
        <taxon>Pseudomonadota</taxon>
        <taxon>Betaproteobacteria</taxon>
        <taxon>Burkholderiales</taxon>
        <taxon>Sphaerotilaceae</taxon>
        <taxon>Rubrivivax</taxon>
    </lineage>
</organism>
<sequence length="286" mass="30562">MHWQTTRYRIDLTRPRVMGIVNITPDSFSDGGRFLAPGEAIAHAERLVRDGAHILDLGAESTRPGARSPDTTEELARLMPVLREVVSLGVPVSVDTSNPEVIRAVLDAGVDIVNDVRSLARPGALQAVASHPAAGLCLMHMHGEPATMQAEVPDYPDVVADVRDFLRKRMAAAVASGIAPERIVLDPGIGFAKTPAHNLALLRRQRELLALQRPMLLGWSRKSTLGALTGRPAAQRVAASVAAAVLAVHEGARIVRVHDVAETVDALKVWAAAFGPPAGQAEEEEE</sequence>
<evidence type="ECO:0000256" key="6">
    <source>
        <dbReference type="ARBA" id="ARBA00022723"/>
    </source>
</evidence>
<dbReference type="EMBL" id="SACT01000005">
    <property type="protein sequence ID" value="RVT50423.1"/>
    <property type="molecule type" value="Genomic_DNA"/>
</dbReference>
<dbReference type="InterPro" id="IPR011005">
    <property type="entry name" value="Dihydropteroate_synth-like_sf"/>
</dbReference>
<comment type="catalytic activity">
    <reaction evidence="1">
        <text>(7,8-dihydropterin-6-yl)methyl diphosphate + 4-aminobenzoate = 7,8-dihydropteroate + diphosphate</text>
        <dbReference type="Rhea" id="RHEA:19949"/>
        <dbReference type="ChEBI" id="CHEBI:17836"/>
        <dbReference type="ChEBI" id="CHEBI:17839"/>
        <dbReference type="ChEBI" id="CHEBI:33019"/>
        <dbReference type="ChEBI" id="CHEBI:72950"/>
        <dbReference type="EC" id="2.5.1.15"/>
    </reaction>
</comment>
<dbReference type="Gene3D" id="3.20.20.20">
    <property type="entry name" value="Dihydropteroate synthase-like"/>
    <property type="match status" value="1"/>
</dbReference>
<proteinExistence type="inferred from homology"/>
<dbReference type="InterPro" id="IPR045031">
    <property type="entry name" value="DHP_synth-like"/>
</dbReference>
<dbReference type="InterPro" id="IPR006390">
    <property type="entry name" value="DHP_synth_dom"/>
</dbReference>
<dbReference type="PANTHER" id="PTHR20941:SF1">
    <property type="entry name" value="FOLIC ACID SYNTHESIS PROTEIN FOL1"/>
    <property type="match status" value="1"/>
</dbReference>
<evidence type="ECO:0000256" key="2">
    <source>
        <dbReference type="ARBA" id="ARBA00001946"/>
    </source>
</evidence>
<dbReference type="RefSeq" id="WP_128199250.1">
    <property type="nucleotide sequence ID" value="NZ_SACT01000005.1"/>
</dbReference>
<evidence type="ECO:0000313" key="12">
    <source>
        <dbReference type="Proteomes" id="UP000288178"/>
    </source>
</evidence>
<dbReference type="PROSITE" id="PS00793">
    <property type="entry name" value="DHPS_2"/>
    <property type="match status" value="1"/>
</dbReference>
<dbReference type="SUPFAM" id="SSF51717">
    <property type="entry name" value="Dihydropteroate synthetase-like"/>
    <property type="match status" value="1"/>
</dbReference>
<comment type="function">
    <text evidence="9">Catalyzes the condensation of para-aminobenzoate (pABA) with 6-hydroxymethyl-7,8-dihydropterin diphosphate (DHPt-PP) to form 7,8-dihydropteroate (H2Pte), the immediate precursor of folate derivatives.</text>
</comment>
<dbReference type="NCBIfam" id="TIGR01496">
    <property type="entry name" value="DHPS"/>
    <property type="match status" value="1"/>
</dbReference>
<evidence type="ECO:0000313" key="11">
    <source>
        <dbReference type="EMBL" id="RVT50423.1"/>
    </source>
</evidence>
<dbReference type="EC" id="2.5.1.15" evidence="4 9"/>
<dbReference type="PROSITE" id="PS00792">
    <property type="entry name" value="DHPS_1"/>
    <property type="match status" value="1"/>
</dbReference>
<keyword evidence="5 9" id="KW-0808">Transferase</keyword>
<keyword evidence="12" id="KW-1185">Reference proteome</keyword>
<dbReference type="Proteomes" id="UP000288178">
    <property type="component" value="Unassembled WGS sequence"/>
</dbReference>
<reference evidence="11 12" key="1">
    <citation type="submission" date="2019-01" db="EMBL/GenBank/DDBJ databases">
        <authorList>
            <person name="Chen W.-M."/>
        </authorList>
    </citation>
    <scope>NUCLEOTIDE SEQUENCE [LARGE SCALE GENOMIC DNA]</scope>
    <source>
        <strain evidence="11 12">ICH-3</strain>
    </source>
</reference>
<dbReference type="AlphaFoldDB" id="A0A3S2TL51"/>
<evidence type="ECO:0000256" key="4">
    <source>
        <dbReference type="ARBA" id="ARBA00012458"/>
    </source>
</evidence>
<dbReference type="UniPathway" id="UPA00077">
    <property type="reaction ID" value="UER00156"/>
</dbReference>
<accession>A0A3S2TL51</accession>
<comment type="cofactor">
    <cofactor evidence="2 9">
        <name>Mg(2+)</name>
        <dbReference type="ChEBI" id="CHEBI:18420"/>
    </cofactor>
</comment>
<protein>
    <recommendedName>
        <fullName evidence="4 9">Dihydropteroate synthase</fullName>
        <shortName evidence="9">DHPS</shortName>
        <ecNumber evidence="4 9">2.5.1.15</ecNumber>
    </recommendedName>
    <alternativeName>
        <fullName evidence="9">Dihydropteroate pyrophosphorylase</fullName>
    </alternativeName>
</protein>
<dbReference type="CDD" id="cd00739">
    <property type="entry name" value="DHPS"/>
    <property type="match status" value="1"/>
</dbReference>
<dbReference type="Pfam" id="PF00809">
    <property type="entry name" value="Pterin_bind"/>
    <property type="match status" value="1"/>
</dbReference>
<dbReference type="GO" id="GO:0046654">
    <property type="term" value="P:tetrahydrofolate biosynthetic process"/>
    <property type="evidence" value="ECO:0007669"/>
    <property type="project" value="UniProtKB-UniPathway"/>
</dbReference>
<dbReference type="InterPro" id="IPR000489">
    <property type="entry name" value="Pterin-binding_dom"/>
</dbReference>
<evidence type="ECO:0000256" key="5">
    <source>
        <dbReference type="ARBA" id="ARBA00022679"/>
    </source>
</evidence>
<dbReference type="GO" id="GO:0004156">
    <property type="term" value="F:dihydropteroate synthase activity"/>
    <property type="evidence" value="ECO:0007669"/>
    <property type="project" value="UniProtKB-EC"/>
</dbReference>
<keyword evidence="8 9" id="KW-0289">Folate biosynthesis</keyword>
<name>A0A3S2TL51_9BURK</name>
<evidence type="ECO:0000256" key="8">
    <source>
        <dbReference type="ARBA" id="ARBA00022909"/>
    </source>
</evidence>
<gene>
    <name evidence="11" type="primary">folP</name>
    <name evidence="11" type="ORF">ENE75_15550</name>
</gene>
<comment type="caution">
    <text evidence="11">The sequence shown here is derived from an EMBL/GenBank/DDBJ whole genome shotgun (WGS) entry which is preliminary data.</text>
</comment>
<evidence type="ECO:0000256" key="9">
    <source>
        <dbReference type="RuleBase" id="RU361205"/>
    </source>
</evidence>
<comment type="similarity">
    <text evidence="9">Belongs to the DHPS family.</text>
</comment>